<evidence type="ECO:0000313" key="11">
    <source>
        <dbReference type="EMBL" id="AIG25730.1"/>
    </source>
</evidence>
<evidence type="ECO:0000256" key="7">
    <source>
        <dbReference type="ARBA" id="ARBA00023014"/>
    </source>
</evidence>
<dbReference type="SUPFAM" id="SSF102114">
    <property type="entry name" value="Radical SAM enzymes"/>
    <property type="match status" value="1"/>
</dbReference>
<name>A0A075R845_BRELA</name>
<dbReference type="SMART" id="SM00729">
    <property type="entry name" value="Elp3"/>
    <property type="match status" value="1"/>
</dbReference>
<keyword evidence="3 9" id="KW-0349">Heme</keyword>
<dbReference type="InterPro" id="IPR034505">
    <property type="entry name" value="Coproporphyrinogen-III_oxidase"/>
</dbReference>
<dbReference type="Gene3D" id="3.20.20.70">
    <property type="entry name" value="Aldolase class I"/>
    <property type="match status" value="1"/>
</dbReference>
<evidence type="ECO:0000256" key="6">
    <source>
        <dbReference type="ARBA" id="ARBA00023004"/>
    </source>
</evidence>
<comment type="function">
    <text evidence="9">Probably acts as a heme chaperone, transferring heme to an unknown acceptor. Binds one molecule of heme per monomer, possibly covalently. Binds 1 [4Fe-4S] cluster. The cluster is coordinated with 3 cysteines and an exchangeable S-adenosyl-L-methionine.</text>
</comment>
<dbReference type="SFLD" id="SFLDF00562">
    <property type="entry name" value="HemN-like__clustered_with_heat"/>
    <property type="match status" value="1"/>
</dbReference>
<dbReference type="EMBL" id="CP007806">
    <property type="protein sequence ID" value="AIG25730.1"/>
    <property type="molecule type" value="Genomic_DNA"/>
</dbReference>
<dbReference type="PANTHER" id="PTHR13932">
    <property type="entry name" value="COPROPORPHYRINIGEN III OXIDASE"/>
    <property type="match status" value="1"/>
</dbReference>
<keyword evidence="6 9" id="KW-0408">Iron</keyword>
<dbReference type="GO" id="GO:0006779">
    <property type="term" value="P:porphyrin-containing compound biosynthetic process"/>
    <property type="evidence" value="ECO:0007669"/>
    <property type="project" value="InterPro"/>
</dbReference>
<evidence type="ECO:0000256" key="8">
    <source>
        <dbReference type="ARBA" id="ARBA00023186"/>
    </source>
</evidence>
<sequence length="381" mass="43623">MSPNAVYIHIPFCTNKCYYCDFNSFVTNNPQLVWDYLEALRREMTLTFQQNPPEKIETIFVGGGTPTYLDQEQMALFLHMINENLAPYFSADLEWTMEANPGTTDLKKLRLMRSSGVNRISFGVQSFQSDLLKRIGRIHDVDEVYQSVNNAIQAGFDNISIDLMFGLPDQTMEMFAQSLQKAMELPITHLSSYGLKVEENTLFHTLYQKDQLPLPTEDTELEMYLLLIETLEKNGMSMYEISNFAKPGKQSKHNKTYWLNQDYYGIGAGAHGYINGKRHVNAGPLAVYTRMAMEGSPRVEEFEVTQKEAMEEQMILGLRLREGVDMESFANRFGRTVQEEFGETLQQELQKGMIEIVDQHVRLTPKGLPLGNEVFAAFLHV</sequence>
<evidence type="ECO:0000313" key="12">
    <source>
        <dbReference type="Proteomes" id="UP000005850"/>
    </source>
</evidence>
<dbReference type="InterPro" id="IPR006638">
    <property type="entry name" value="Elp3/MiaA/NifB-like_rSAM"/>
</dbReference>
<comment type="similarity">
    <text evidence="1">Belongs to the anaerobic coproporphyrinogen-III oxidase family. HemW subfamily.</text>
</comment>
<dbReference type="KEGG" id="blr:BRLA_c013910"/>
<keyword evidence="8 9" id="KW-0143">Chaperone</keyword>
<dbReference type="HOGENOM" id="CLU_027579_1_1_9"/>
<evidence type="ECO:0000256" key="5">
    <source>
        <dbReference type="ARBA" id="ARBA00022723"/>
    </source>
</evidence>
<comment type="subcellular location">
    <subcellularLocation>
        <location evidence="9">Cytoplasm</location>
    </subcellularLocation>
</comment>
<reference evidence="11 12" key="1">
    <citation type="journal article" date="2011" name="J. Bacteriol.">
        <title>Genome sequence of Brevibacillus laterosporus LMG 15441, a pathogen of invertebrates.</title>
        <authorList>
            <person name="Djukic M."/>
            <person name="Poehlein A."/>
            <person name="Thurmer A."/>
            <person name="Daniel R."/>
        </authorList>
    </citation>
    <scope>NUCLEOTIDE SEQUENCE [LARGE SCALE GENOMIC DNA]</scope>
    <source>
        <strain evidence="11 12">LMG 15441</strain>
    </source>
</reference>
<organism evidence="11 12">
    <name type="scientific">Brevibacillus laterosporus LMG 15441</name>
    <dbReference type="NCBI Taxonomy" id="1042163"/>
    <lineage>
        <taxon>Bacteria</taxon>
        <taxon>Bacillati</taxon>
        <taxon>Bacillota</taxon>
        <taxon>Bacilli</taxon>
        <taxon>Bacillales</taxon>
        <taxon>Paenibacillaceae</taxon>
        <taxon>Brevibacillus</taxon>
    </lineage>
</organism>
<dbReference type="InterPro" id="IPR007197">
    <property type="entry name" value="rSAM"/>
</dbReference>
<dbReference type="PANTHER" id="PTHR13932:SF5">
    <property type="entry name" value="RADICAL S-ADENOSYL METHIONINE DOMAIN-CONTAINING PROTEIN 1, MITOCHONDRIAL"/>
    <property type="match status" value="1"/>
</dbReference>
<dbReference type="GO" id="GO:0004109">
    <property type="term" value="F:coproporphyrinogen oxidase activity"/>
    <property type="evidence" value="ECO:0007669"/>
    <property type="project" value="InterPro"/>
</dbReference>
<dbReference type="NCBIfam" id="TIGR00539">
    <property type="entry name" value="hemN_rel"/>
    <property type="match status" value="1"/>
</dbReference>
<dbReference type="Proteomes" id="UP000005850">
    <property type="component" value="Chromosome"/>
</dbReference>
<proteinExistence type="inferred from homology"/>
<keyword evidence="12" id="KW-1185">Reference proteome</keyword>
<protein>
    <recommendedName>
        <fullName evidence="2 9">Heme chaperone HemW</fullName>
    </recommendedName>
</protein>
<evidence type="ECO:0000256" key="4">
    <source>
        <dbReference type="ARBA" id="ARBA00022691"/>
    </source>
</evidence>
<dbReference type="InterPro" id="IPR058240">
    <property type="entry name" value="rSAM_sf"/>
</dbReference>
<dbReference type="SFLD" id="SFLDF00288">
    <property type="entry name" value="HemN-like__clustered_with_nucl"/>
    <property type="match status" value="1"/>
</dbReference>
<evidence type="ECO:0000256" key="2">
    <source>
        <dbReference type="ARBA" id="ARBA00017228"/>
    </source>
</evidence>
<keyword evidence="9" id="KW-0004">4Fe-4S</keyword>
<dbReference type="InterPro" id="IPR010723">
    <property type="entry name" value="HemN_C"/>
</dbReference>
<evidence type="ECO:0000256" key="3">
    <source>
        <dbReference type="ARBA" id="ARBA00022617"/>
    </source>
</evidence>
<dbReference type="AlphaFoldDB" id="A0A075R845"/>
<dbReference type="STRING" id="1042163.BRLA_c013910"/>
<dbReference type="SFLD" id="SFLDG01065">
    <property type="entry name" value="anaerobic_coproporphyrinogen-I"/>
    <property type="match status" value="1"/>
</dbReference>
<dbReference type="RefSeq" id="WP_003338222.1">
    <property type="nucleotide sequence ID" value="NZ_CP007806.1"/>
</dbReference>
<dbReference type="Pfam" id="PF04055">
    <property type="entry name" value="Radical_SAM"/>
    <property type="match status" value="1"/>
</dbReference>
<dbReference type="GO" id="GO:0005737">
    <property type="term" value="C:cytoplasm"/>
    <property type="evidence" value="ECO:0007669"/>
    <property type="project" value="UniProtKB-SubCell"/>
</dbReference>
<evidence type="ECO:0000259" key="10">
    <source>
        <dbReference type="PROSITE" id="PS51918"/>
    </source>
</evidence>
<keyword evidence="9" id="KW-0963">Cytoplasm</keyword>
<dbReference type="eggNOG" id="COG0635">
    <property type="taxonomic scope" value="Bacteria"/>
</dbReference>
<accession>A0A075R845</accession>
<dbReference type="GO" id="GO:0051539">
    <property type="term" value="F:4 iron, 4 sulfur cluster binding"/>
    <property type="evidence" value="ECO:0007669"/>
    <property type="project" value="UniProtKB-UniRule"/>
</dbReference>
<keyword evidence="5 9" id="KW-0479">Metal-binding</keyword>
<feature type="domain" description="Radical SAM core" evidence="10">
    <location>
        <begin position="1"/>
        <end position="237"/>
    </location>
</feature>
<dbReference type="PROSITE" id="PS51918">
    <property type="entry name" value="RADICAL_SAM"/>
    <property type="match status" value="1"/>
</dbReference>
<dbReference type="SFLD" id="SFLDG01082">
    <property type="entry name" value="B12-binding_domain_containing"/>
    <property type="match status" value="1"/>
</dbReference>
<evidence type="ECO:0000256" key="1">
    <source>
        <dbReference type="ARBA" id="ARBA00006100"/>
    </source>
</evidence>
<dbReference type="GO" id="GO:0046872">
    <property type="term" value="F:metal ion binding"/>
    <property type="evidence" value="ECO:0007669"/>
    <property type="project" value="UniProtKB-UniRule"/>
</dbReference>
<gene>
    <name evidence="11" type="ORF">BRLA_c013910</name>
</gene>
<keyword evidence="11" id="KW-0560">Oxidoreductase</keyword>
<keyword evidence="7 9" id="KW-0411">Iron-sulfur</keyword>
<keyword evidence="4 9" id="KW-0949">S-adenosyl-L-methionine</keyword>
<evidence type="ECO:0000256" key="9">
    <source>
        <dbReference type="RuleBase" id="RU364116"/>
    </source>
</evidence>
<dbReference type="CDD" id="cd01335">
    <property type="entry name" value="Radical_SAM"/>
    <property type="match status" value="1"/>
</dbReference>
<dbReference type="InterPro" id="IPR013785">
    <property type="entry name" value="Aldolase_TIM"/>
</dbReference>
<dbReference type="SFLD" id="SFLDS00029">
    <property type="entry name" value="Radical_SAM"/>
    <property type="match status" value="1"/>
</dbReference>
<dbReference type="Pfam" id="PF06969">
    <property type="entry name" value="HemN_C"/>
    <property type="match status" value="1"/>
</dbReference>
<dbReference type="InterPro" id="IPR004559">
    <property type="entry name" value="HemW-like"/>
</dbReference>